<gene>
    <name evidence="2" type="ORF">K0M31_010497</name>
</gene>
<reference evidence="2" key="1">
    <citation type="submission" date="2021-10" db="EMBL/GenBank/DDBJ databases">
        <title>Melipona bicolor Genome sequencing and assembly.</title>
        <authorList>
            <person name="Araujo N.S."/>
            <person name="Arias M.C."/>
        </authorList>
    </citation>
    <scope>NUCLEOTIDE SEQUENCE</scope>
    <source>
        <strain evidence="2">USP_2M_L1-L4_2017</strain>
        <tissue evidence="2">Whole body</tissue>
    </source>
</reference>
<name>A0AA40KI40_9HYME</name>
<organism evidence="2 3">
    <name type="scientific">Melipona bicolor</name>
    <dbReference type="NCBI Taxonomy" id="60889"/>
    <lineage>
        <taxon>Eukaryota</taxon>
        <taxon>Metazoa</taxon>
        <taxon>Ecdysozoa</taxon>
        <taxon>Arthropoda</taxon>
        <taxon>Hexapoda</taxon>
        <taxon>Insecta</taxon>
        <taxon>Pterygota</taxon>
        <taxon>Neoptera</taxon>
        <taxon>Endopterygota</taxon>
        <taxon>Hymenoptera</taxon>
        <taxon>Apocrita</taxon>
        <taxon>Aculeata</taxon>
        <taxon>Apoidea</taxon>
        <taxon>Anthophila</taxon>
        <taxon>Apidae</taxon>
        <taxon>Melipona</taxon>
    </lineage>
</organism>
<sequence length="117" mass="13298">MKRGIAIGHEQSSGELGPEPKTTRAFFKLTENPEIRTGKRSRKRPRDLRFNLTKLSFGRSLLDRGSLWKSMGNLKVAKSADYIPSVTVSSTFVYLVRNFKFGPIKNPRANNIKLENM</sequence>
<dbReference type="Proteomes" id="UP001177670">
    <property type="component" value="Unassembled WGS sequence"/>
</dbReference>
<protein>
    <submittedName>
        <fullName evidence="2">Uncharacterized protein</fullName>
    </submittedName>
</protein>
<dbReference type="EMBL" id="JAHYIQ010000027">
    <property type="protein sequence ID" value="KAK1121190.1"/>
    <property type="molecule type" value="Genomic_DNA"/>
</dbReference>
<evidence type="ECO:0000256" key="1">
    <source>
        <dbReference type="SAM" id="MobiDB-lite"/>
    </source>
</evidence>
<dbReference type="AlphaFoldDB" id="A0AA40KI40"/>
<evidence type="ECO:0000313" key="2">
    <source>
        <dbReference type="EMBL" id="KAK1121190.1"/>
    </source>
</evidence>
<evidence type="ECO:0000313" key="3">
    <source>
        <dbReference type="Proteomes" id="UP001177670"/>
    </source>
</evidence>
<feature type="region of interest" description="Disordered" evidence="1">
    <location>
        <begin position="1"/>
        <end position="21"/>
    </location>
</feature>
<proteinExistence type="predicted"/>
<keyword evidence="3" id="KW-1185">Reference proteome</keyword>
<comment type="caution">
    <text evidence="2">The sequence shown here is derived from an EMBL/GenBank/DDBJ whole genome shotgun (WGS) entry which is preliminary data.</text>
</comment>
<accession>A0AA40KI40</accession>